<dbReference type="Pfam" id="PF16124">
    <property type="entry name" value="RecQ_Zn_bind"/>
    <property type="match status" value="1"/>
</dbReference>
<dbReference type="SUPFAM" id="SSF52540">
    <property type="entry name" value="P-loop containing nucleoside triphosphate hydrolases"/>
    <property type="match status" value="1"/>
</dbReference>
<dbReference type="Proteomes" id="UP000008514">
    <property type="component" value="Chromosome"/>
</dbReference>
<comment type="similarity">
    <text evidence="1">Belongs to the helicase family. RecQ subfamily.</text>
</comment>
<dbReference type="InterPro" id="IPR011545">
    <property type="entry name" value="DEAD/DEAH_box_helicase_dom"/>
</dbReference>
<dbReference type="Gene3D" id="3.40.50.300">
    <property type="entry name" value="P-loop containing nucleotide triphosphate hydrolases"/>
    <property type="match status" value="2"/>
</dbReference>
<feature type="domain" description="Helicase ATP-binding" evidence="13">
    <location>
        <begin position="26"/>
        <end position="194"/>
    </location>
</feature>
<dbReference type="KEGG" id="ptq:P700755_003705"/>
<dbReference type="InterPro" id="IPR001650">
    <property type="entry name" value="Helicase_C-like"/>
</dbReference>
<dbReference type="GO" id="GO:0043138">
    <property type="term" value="F:3'-5' DNA helicase activity"/>
    <property type="evidence" value="ECO:0007669"/>
    <property type="project" value="UniProtKB-EC"/>
</dbReference>
<dbReference type="GO" id="GO:0046872">
    <property type="term" value="F:metal ion binding"/>
    <property type="evidence" value="ECO:0007669"/>
    <property type="project" value="UniProtKB-KW"/>
</dbReference>
<dbReference type="InterPro" id="IPR032284">
    <property type="entry name" value="RecQ_Zn-bd"/>
</dbReference>
<dbReference type="SMART" id="SM00490">
    <property type="entry name" value="HELICc"/>
    <property type="match status" value="1"/>
</dbReference>
<dbReference type="GO" id="GO:0030894">
    <property type="term" value="C:replisome"/>
    <property type="evidence" value="ECO:0007669"/>
    <property type="project" value="TreeGrafter"/>
</dbReference>
<keyword evidence="7" id="KW-0238">DNA-binding</keyword>
<proteinExistence type="inferred from homology"/>
<dbReference type="SMART" id="SM00487">
    <property type="entry name" value="DEXDc"/>
    <property type="match status" value="1"/>
</dbReference>
<dbReference type="InterPro" id="IPR036388">
    <property type="entry name" value="WH-like_DNA-bd_sf"/>
</dbReference>
<evidence type="ECO:0000256" key="4">
    <source>
        <dbReference type="ARBA" id="ARBA00022801"/>
    </source>
</evidence>
<evidence type="ECO:0000256" key="7">
    <source>
        <dbReference type="ARBA" id="ARBA00023125"/>
    </source>
</evidence>
<dbReference type="GO" id="GO:0003677">
    <property type="term" value="F:DNA binding"/>
    <property type="evidence" value="ECO:0007669"/>
    <property type="project" value="UniProtKB-KW"/>
</dbReference>
<dbReference type="InterPro" id="IPR027417">
    <property type="entry name" value="P-loop_NTPase"/>
</dbReference>
<dbReference type="EC" id="5.6.2.4" evidence="10"/>
<keyword evidence="6" id="KW-0067">ATP-binding</keyword>
<dbReference type="GO" id="GO:0006310">
    <property type="term" value="P:DNA recombination"/>
    <property type="evidence" value="ECO:0007669"/>
    <property type="project" value="InterPro"/>
</dbReference>
<dbReference type="GO" id="GO:0006281">
    <property type="term" value="P:DNA repair"/>
    <property type="evidence" value="ECO:0007669"/>
    <property type="project" value="TreeGrafter"/>
</dbReference>
<dbReference type="GO" id="GO:0005524">
    <property type="term" value="F:ATP binding"/>
    <property type="evidence" value="ECO:0007669"/>
    <property type="project" value="UniProtKB-KW"/>
</dbReference>
<dbReference type="CDD" id="cd17920">
    <property type="entry name" value="DEXHc_RecQ"/>
    <property type="match status" value="1"/>
</dbReference>
<evidence type="ECO:0000256" key="9">
    <source>
        <dbReference type="ARBA" id="ARBA00034617"/>
    </source>
</evidence>
<dbReference type="HOGENOM" id="CLU_001103_9_7_10"/>
<dbReference type="Pfam" id="PF00271">
    <property type="entry name" value="Helicase_C"/>
    <property type="match status" value="1"/>
</dbReference>
<dbReference type="RefSeq" id="WP_015025836.1">
    <property type="nucleotide sequence ID" value="NC_018721.1"/>
</dbReference>
<evidence type="ECO:0000313" key="15">
    <source>
        <dbReference type="EMBL" id="AFU70293.1"/>
    </source>
</evidence>
<keyword evidence="2" id="KW-0479">Metal-binding</keyword>
<dbReference type="STRING" id="313595.P700755_003705"/>
<keyword evidence="3" id="KW-0547">Nucleotide-binding</keyword>
<dbReference type="AlphaFoldDB" id="K4IKF1"/>
<dbReference type="PROSITE" id="PS51194">
    <property type="entry name" value="HELICASE_CTER"/>
    <property type="match status" value="1"/>
</dbReference>
<dbReference type="eggNOG" id="COG0514">
    <property type="taxonomic scope" value="Bacteria"/>
</dbReference>
<evidence type="ECO:0000259" key="13">
    <source>
        <dbReference type="PROSITE" id="PS51192"/>
    </source>
</evidence>
<dbReference type="Gene3D" id="1.10.10.10">
    <property type="entry name" value="Winged helix-like DNA-binding domain superfamily/Winged helix DNA-binding domain"/>
    <property type="match status" value="1"/>
</dbReference>
<dbReference type="NCBIfam" id="TIGR00614">
    <property type="entry name" value="recQ_fam"/>
    <property type="match status" value="1"/>
</dbReference>
<evidence type="ECO:0000256" key="10">
    <source>
        <dbReference type="ARBA" id="ARBA00034808"/>
    </source>
</evidence>
<dbReference type="PROSITE" id="PS51192">
    <property type="entry name" value="HELICASE_ATP_BIND_1"/>
    <property type="match status" value="1"/>
</dbReference>
<dbReference type="FunFam" id="3.40.50.300:FF:001389">
    <property type="entry name" value="ATP-dependent DNA helicase RecQ"/>
    <property type="match status" value="1"/>
</dbReference>
<dbReference type="EMBL" id="CP003879">
    <property type="protein sequence ID" value="AFU70293.1"/>
    <property type="molecule type" value="Genomic_DNA"/>
</dbReference>
<keyword evidence="5 15" id="KW-0347">Helicase</keyword>
<dbReference type="InterPro" id="IPR004589">
    <property type="entry name" value="DNA_helicase_ATP-dep_RecQ"/>
</dbReference>
<comment type="catalytic activity">
    <reaction evidence="9">
        <text>Couples ATP hydrolysis with the unwinding of duplex DNA by translocating in the 3'-5' direction.</text>
        <dbReference type="EC" id="5.6.2.4"/>
    </reaction>
</comment>
<dbReference type="Pfam" id="PF00270">
    <property type="entry name" value="DEAD"/>
    <property type="match status" value="1"/>
</dbReference>
<feature type="domain" description="Helicase C-terminal" evidence="14">
    <location>
        <begin position="219"/>
        <end position="361"/>
    </location>
</feature>
<dbReference type="GO" id="GO:0009378">
    <property type="term" value="F:four-way junction helicase activity"/>
    <property type="evidence" value="ECO:0007669"/>
    <property type="project" value="TreeGrafter"/>
</dbReference>
<evidence type="ECO:0000259" key="14">
    <source>
        <dbReference type="PROSITE" id="PS51194"/>
    </source>
</evidence>
<gene>
    <name evidence="15" type="ordered locus">P700755_003705</name>
</gene>
<dbReference type="PANTHER" id="PTHR13710:SF105">
    <property type="entry name" value="ATP-DEPENDENT DNA HELICASE Q1"/>
    <property type="match status" value="1"/>
</dbReference>
<dbReference type="GO" id="GO:0016787">
    <property type="term" value="F:hydrolase activity"/>
    <property type="evidence" value="ECO:0007669"/>
    <property type="project" value="UniProtKB-KW"/>
</dbReference>
<evidence type="ECO:0000256" key="6">
    <source>
        <dbReference type="ARBA" id="ARBA00022840"/>
    </source>
</evidence>
<organism evidence="15 16">
    <name type="scientific">Psychroflexus torquis (strain ATCC 700755 / CIP 106069 / ACAM 623)</name>
    <dbReference type="NCBI Taxonomy" id="313595"/>
    <lineage>
        <taxon>Bacteria</taxon>
        <taxon>Pseudomonadati</taxon>
        <taxon>Bacteroidota</taxon>
        <taxon>Flavobacteriia</taxon>
        <taxon>Flavobacteriales</taxon>
        <taxon>Flavobacteriaceae</taxon>
        <taxon>Psychroflexus</taxon>
    </lineage>
</organism>
<evidence type="ECO:0000256" key="1">
    <source>
        <dbReference type="ARBA" id="ARBA00005446"/>
    </source>
</evidence>
<sequence length="637" mass="73089">MKPIPLDILKTYWGYDQFKPSQELAVDSILEQKDTCVFLPTGGGKSICFQVPALVEPGICIVISPLVALMQDQVENLKSRGIKAQLLKSGMSHVEVDQRLDNCIYGNYKFLYLSPERLQQELVRERIRKMNVNFIAVDEAHCISQWGHDFRPAYRKIHLLKELQPSISIIALTATATEKVKQDIITELELEDPAIILESFRRPNIALLTDFTADKMNALYSQLNIATENSIVYVRNRSACVELSEFLNKKGLRSTYFHGGISQTDKQKKLANWLKEDYPIMIATNAFGMGIDKANVRQVIHYHLPESLESYYQEAGRAGRDGKPAKAIVLFNESDKQRLKNQFIKTIPSFEAIKNVYKALMSNFRIAYGEGENEVFDFNFYEFCSHYKLHTVLTYNTLNLLDRLSVISLDKSFQKKAKLKFLVTSKAVIDFIDSHTRFALLIRTILRTYGGVFDNELTLNMQLIKKKTGYNDKEVYDQLEALKKHGILSAEFIKQDLSITFILPREDKYTLNPLRKYVNDYQNNKLQKAEMVLLYIEEKTLCLQGFILKYFGEKESKPCGKCSVCLAVQAKRNPQLSSKYQDLNGYILEELKLSNLSSKELSLKIKYPKEALLESLQQLLESGKITLESNNTYSFNL</sequence>
<keyword evidence="4" id="KW-0378">Hydrolase</keyword>
<dbReference type="GO" id="GO:0043590">
    <property type="term" value="C:bacterial nucleoid"/>
    <property type="evidence" value="ECO:0007669"/>
    <property type="project" value="TreeGrafter"/>
</dbReference>
<name>K4IKF1_PSYTT</name>
<protein>
    <recommendedName>
        <fullName evidence="11">ATP-dependent DNA helicase RecQ</fullName>
        <ecNumber evidence="10">5.6.2.4</ecNumber>
    </recommendedName>
    <alternativeName>
        <fullName evidence="12">DNA 3'-5' helicase RecQ</fullName>
    </alternativeName>
</protein>
<keyword evidence="16" id="KW-1185">Reference proteome</keyword>
<dbReference type="GO" id="GO:0005737">
    <property type="term" value="C:cytoplasm"/>
    <property type="evidence" value="ECO:0007669"/>
    <property type="project" value="TreeGrafter"/>
</dbReference>
<accession>K4IKF1</accession>
<evidence type="ECO:0000256" key="5">
    <source>
        <dbReference type="ARBA" id="ARBA00022806"/>
    </source>
</evidence>
<reference evidence="15" key="1">
    <citation type="submission" date="2006-03" db="EMBL/GenBank/DDBJ databases">
        <authorList>
            <person name="Bowman J."/>
            <person name="Ferriera S."/>
            <person name="Johnson J."/>
            <person name="Kravitz S."/>
            <person name="Halpern A."/>
            <person name="Remington K."/>
            <person name="Beeson K."/>
            <person name="Tran B."/>
            <person name="Rogers Y.-H."/>
            <person name="Friedman R."/>
            <person name="Venter J.C."/>
        </authorList>
    </citation>
    <scope>NUCLEOTIDE SEQUENCE [LARGE SCALE GENOMIC DNA]</scope>
    <source>
        <strain evidence="15">ATCC 700755</strain>
    </source>
</reference>
<evidence type="ECO:0000256" key="3">
    <source>
        <dbReference type="ARBA" id="ARBA00022741"/>
    </source>
</evidence>
<evidence type="ECO:0000256" key="2">
    <source>
        <dbReference type="ARBA" id="ARBA00022723"/>
    </source>
</evidence>
<dbReference type="OrthoDB" id="9763310at2"/>
<dbReference type="PANTHER" id="PTHR13710">
    <property type="entry name" value="DNA HELICASE RECQ FAMILY MEMBER"/>
    <property type="match status" value="1"/>
</dbReference>
<keyword evidence="8" id="KW-0413">Isomerase</keyword>
<evidence type="ECO:0000256" key="8">
    <source>
        <dbReference type="ARBA" id="ARBA00023235"/>
    </source>
</evidence>
<evidence type="ECO:0000256" key="12">
    <source>
        <dbReference type="ARBA" id="ARBA00044550"/>
    </source>
</evidence>
<evidence type="ECO:0000256" key="11">
    <source>
        <dbReference type="ARBA" id="ARBA00044535"/>
    </source>
</evidence>
<dbReference type="InterPro" id="IPR014001">
    <property type="entry name" value="Helicase_ATP-bd"/>
</dbReference>
<evidence type="ECO:0000313" key="16">
    <source>
        <dbReference type="Proteomes" id="UP000008514"/>
    </source>
</evidence>
<reference evidence="15" key="2">
    <citation type="submission" date="2012-09" db="EMBL/GenBank/DDBJ databases">
        <title>The complete sequence of Psychroflexus torquis an extreme psychrophile from sea-ice that is stimulated by light.</title>
        <authorList>
            <person name="Feng S."/>
            <person name="Powell S.M."/>
            <person name="Bowman J.P."/>
        </authorList>
    </citation>
    <scope>NUCLEOTIDE SEQUENCE [LARGE SCALE GENOMIC DNA]</scope>
    <source>
        <strain evidence="15">ATCC 700755</strain>
    </source>
</reference>